<keyword evidence="2" id="KW-1185">Reference proteome</keyword>
<protein>
    <submittedName>
        <fullName evidence="1">Uncharacterized protein</fullName>
    </submittedName>
</protein>
<dbReference type="Proteomes" id="UP001178507">
    <property type="component" value="Unassembled WGS sequence"/>
</dbReference>
<dbReference type="InterPro" id="IPR027417">
    <property type="entry name" value="P-loop_NTPase"/>
</dbReference>
<accession>A0AA36I403</accession>
<proteinExistence type="predicted"/>
<organism evidence="1 2">
    <name type="scientific">Effrenium voratum</name>
    <dbReference type="NCBI Taxonomy" id="2562239"/>
    <lineage>
        <taxon>Eukaryota</taxon>
        <taxon>Sar</taxon>
        <taxon>Alveolata</taxon>
        <taxon>Dinophyceae</taxon>
        <taxon>Suessiales</taxon>
        <taxon>Symbiodiniaceae</taxon>
        <taxon>Effrenium</taxon>
    </lineage>
</organism>
<comment type="caution">
    <text evidence="1">The sequence shown here is derived from an EMBL/GenBank/DDBJ whole genome shotgun (WGS) entry which is preliminary data.</text>
</comment>
<gene>
    <name evidence="1" type="ORF">EVOR1521_LOCUS8542</name>
</gene>
<evidence type="ECO:0000313" key="2">
    <source>
        <dbReference type="Proteomes" id="UP001178507"/>
    </source>
</evidence>
<reference evidence="1" key="1">
    <citation type="submission" date="2023-08" db="EMBL/GenBank/DDBJ databases">
        <authorList>
            <person name="Chen Y."/>
            <person name="Shah S."/>
            <person name="Dougan E. K."/>
            <person name="Thang M."/>
            <person name="Chan C."/>
        </authorList>
    </citation>
    <scope>NUCLEOTIDE SEQUENCE</scope>
</reference>
<sequence length="508" mass="57302">MKRWLRDIAFTSVFLCRAEHVEELELDLELLQQRMVVQPSKKALPMYWVHVPKTGTSFANVLIHQPGFCQVDKDFLLDEEHMGECILADFIDKLCWDDCDPQHLQCSEHVHECLGTKFFEVEGRMVGMFRQPEQRLLSMYYDEQHNFFNYSFCGERSQPNPPLSVYKEMAAGMATLMLTVDCDLVEHQFYKFPPCTRSMAEEAVRRVSGFAFVGITEEWDLSVCLFHAMFGGSCHASEFENVRPGSKATENGYDTSVLEGFRDEFDGMVYQEALRIFRHRASGGPADAGHAGHAGNAAHAANGTWGFWPFAAAGAGALSRTVMRGLKDRVKKPVSVKSAMIRRLGKWRLMKEFDMRKQINDDPMMATRCGKSQAELLEDFNVASNYLKTRLGLDDQSAEICISKVATGLNMQHLGKPDIPSNETMDTVMGWLSENLEVSEADGSLKHIIEQYPFVLGRSIDDLDESQNFCPEDIDFKVAVADDPALIDKTYNCQGICASQCVACWYNG</sequence>
<name>A0AA36I403_9DINO</name>
<dbReference type="EMBL" id="CAUJNA010000735">
    <property type="protein sequence ID" value="CAJ1380649.1"/>
    <property type="molecule type" value="Genomic_DNA"/>
</dbReference>
<dbReference type="AlphaFoldDB" id="A0AA36I403"/>
<dbReference type="Gene3D" id="3.40.50.300">
    <property type="entry name" value="P-loop containing nucleotide triphosphate hydrolases"/>
    <property type="match status" value="1"/>
</dbReference>
<evidence type="ECO:0000313" key="1">
    <source>
        <dbReference type="EMBL" id="CAJ1380649.1"/>
    </source>
</evidence>